<keyword evidence="6 7" id="KW-0472">Membrane</keyword>
<comment type="similarity">
    <text evidence="2">Belongs to the ABC-4 integral membrane protein family. LolC/E subfamily.</text>
</comment>
<keyword evidence="10" id="KW-1185">Reference proteome</keyword>
<dbReference type="GO" id="GO:0044874">
    <property type="term" value="P:lipoprotein localization to outer membrane"/>
    <property type="evidence" value="ECO:0007669"/>
    <property type="project" value="TreeGrafter"/>
</dbReference>
<dbReference type="PANTHER" id="PTHR30489">
    <property type="entry name" value="LIPOPROTEIN-RELEASING SYSTEM TRANSMEMBRANE PROTEIN LOLE"/>
    <property type="match status" value="1"/>
</dbReference>
<dbReference type="GO" id="GO:0098797">
    <property type="term" value="C:plasma membrane protein complex"/>
    <property type="evidence" value="ECO:0007669"/>
    <property type="project" value="TreeGrafter"/>
</dbReference>
<feature type="transmembrane region" description="Helical" evidence="7">
    <location>
        <begin position="505"/>
        <end position="530"/>
    </location>
</feature>
<keyword evidence="4 7" id="KW-0812">Transmembrane</keyword>
<feature type="domain" description="ABC3 transporter permease C-terminal" evidence="8">
    <location>
        <begin position="510"/>
        <end position="620"/>
    </location>
</feature>
<evidence type="ECO:0000256" key="2">
    <source>
        <dbReference type="ARBA" id="ARBA00005236"/>
    </source>
</evidence>
<dbReference type="InterPro" id="IPR003838">
    <property type="entry name" value="ABC3_permease_C"/>
</dbReference>
<name>A0A7W7SEW9_9ACTN</name>
<evidence type="ECO:0000256" key="7">
    <source>
        <dbReference type="SAM" id="Phobius"/>
    </source>
</evidence>
<evidence type="ECO:0000313" key="10">
    <source>
        <dbReference type="Proteomes" id="UP000573327"/>
    </source>
</evidence>
<evidence type="ECO:0000256" key="1">
    <source>
        <dbReference type="ARBA" id="ARBA00004651"/>
    </source>
</evidence>
<evidence type="ECO:0000256" key="3">
    <source>
        <dbReference type="ARBA" id="ARBA00022475"/>
    </source>
</evidence>
<comment type="caution">
    <text evidence="9">The sequence shown here is derived from an EMBL/GenBank/DDBJ whole genome shotgun (WGS) entry which is preliminary data.</text>
</comment>
<dbReference type="Proteomes" id="UP000573327">
    <property type="component" value="Unassembled WGS sequence"/>
</dbReference>
<evidence type="ECO:0000259" key="8">
    <source>
        <dbReference type="Pfam" id="PF02687"/>
    </source>
</evidence>
<feature type="domain" description="ABC3 transporter permease C-terminal" evidence="8">
    <location>
        <begin position="61"/>
        <end position="184"/>
    </location>
</feature>
<accession>A0A7W7SEW9</accession>
<dbReference type="Pfam" id="PF02687">
    <property type="entry name" value="FtsX"/>
    <property type="match status" value="2"/>
</dbReference>
<feature type="transmembrane region" description="Helical" evidence="7">
    <location>
        <begin position="103"/>
        <end position="126"/>
    </location>
</feature>
<feature type="transmembrane region" description="Helical" evidence="7">
    <location>
        <begin position="21"/>
        <end position="41"/>
    </location>
</feature>
<feature type="transmembrane region" description="Helical" evidence="7">
    <location>
        <begin position="205"/>
        <end position="224"/>
    </location>
</feature>
<evidence type="ECO:0000313" key="9">
    <source>
        <dbReference type="EMBL" id="MBB4948638.1"/>
    </source>
</evidence>
<evidence type="ECO:0000256" key="5">
    <source>
        <dbReference type="ARBA" id="ARBA00022989"/>
    </source>
</evidence>
<keyword evidence="5 7" id="KW-1133">Transmembrane helix</keyword>
<organism evidence="9 10">
    <name type="scientific">Kitasatospora gansuensis</name>
    <dbReference type="NCBI Taxonomy" id="258050"/>
    <lineage>
        <taxon>Bacteria</taxon>
        <taxon>Bacillati</taxon>
        <taxon>Actinomycetota</taxon>
        <taxon>Actinomycetes</taxon>
        <taxon>Kitasatosporales</taxon>
        <taxon>Streptomycetaceae</taxon>
        <taxon>Kitasatospora</taxon>
    </lineage>
</organism>
<reference evidence="9 10" key="1">
    <citation type="submission" date="2020-08" db="EMBL/GenBank/DDBJ databases">
        <title>Sequencing the genomes of 1000 actinobacteria strains.</title>
        <authorList>
            <person name="Klenk H.-P."/>
        </authorList>
    </citation>
    <scope>NUCLEOTIDE SEQUENCE [LARGE SCALE GENOMIC DNA]</scope>
    <source>
        <strain evidence="9 10">DSM 44786</strain>
    </source>
</reference>
<comment type="subcellular location">
    <subcellularLocation>
        <location evidence="1">Cell membrane</location>
        <topology evidence="1">Multi-pass membrane protein</topology>
    </subcellularLocation>
</comment>
<sequence>MRMSRIAWKSLRVRWVSLTGAFVALSLGVALMTVMLLGLAATARLPWGEAAIGLNSAFGTAGGVSTFVAGFVISSTFSYVVAQRQRELGLLRLTGASRGQVRRMVLFEALALGVVASAAGCALGAAGAPRLGRELVRVGTAPEGFTIGTGGFGAEGWPLYAAFWTGLLVAVAGVAAAAHRAGRLGPLDALREADVNSRVMTGGRWLCGLGLLLTALVLTGTALVDAPGTLLRRKNYTVQPMVLISACGLLTPVLARPLLHGLGALPARLTSYAGRLVRANALGGVRRTGAVAAPVLVSVALAGSLLGGMNTVAAGRAAEARSQSAPDHVVTPQRGTRVEELVRELRTVPGVVVAPSAPTVVAVVESDGVQVRTEARAVDPATYGKVSRLPLVAGSLAGLDDDSVILPEEWEQHTVGAPVELVLADGSRRTLRVAGVLRDGTGNNGLYLTARNAPGARVDRIEVSGSGPGTERQLAVVAERYRAELVTGERWLATAYPVAPNRVSWLRAVLVLGLALVYTAIGLANTLVLATADRKRELAQLRLAGATRTQVIRVVTAESLLAVAAGAVLGALVTGVNLGGMQVALRVLGVDPPLVVPWLAVGGVAGVCAVIAVPCTVVAAAWALRERAVTVVG</sequence>
<feature type="transmembrane region" description="Helical" evidence="7">
    <location>
        <begin position="551"/>
        <end position="578"/>
    </location>
</feature>
<dbReference type="InterPro" id="IPR051447">
    <property type="entry name" value="Lipoprotein-release_system"/>
</dbReference>
<dbReference type="EMBL" id="JACHJR010000001">
    <property type="protein sequence ID" value="MBB4948638.1"/>
    <property type="molecule type" value="Genomic_DNA"/>
</dbReference>
<dbReference type="AlphaFoldDB" id="A0A7W7SEW9"/>
<gene>
    <name evidence="9" type="ORF">F4556_004173</name>
</gene>
<feature type="transmembrane region" description="Helical" evidence="7">
    <location>
        <begin position="61"/>
        <end position="82"/>
    </location>
</feature>
<keyword evidence="3" id="KW-1003">Cell membrane</keyword>
<dbReference type="PANTHER" id="PTHR30489:SF0">
    <property type="entry name" value="LIPOPROTEIN-RELEASING SYSTEM TRANSMEMBRANE PROTEIN LOLE"/>
    <property type="match status" value="1"/>
</dbReference>
<dbReference type="RefSeq" id="WP_184918437.1">
    <property type="nucleotide sequence ID" value="NZ_JACHJR010000001.1"/>
</dbReference>
<proteinExistence type="inferred from homology"/>
<feature type="transmembrane region" description="Helical" evidence="7">
    <location>
        <begin position="157"/>
        <end position="178"/>
    </location>
</feature>
<protein>
    <submittedName>
        <fullName evidence="9">Putative ABC transport system permease protein</fullName>
    </submittedName>
</protein>
<feature type="transmembrane region" description="Helical" evidence="7">
    <location>
        <begin position="598"/>
        <end position="624"/>
    </location>
</feature>
<evidence type="ECO:0000256" key="4">
    <source>
        <dbReference type="ARBA" id="ARBA00022692"/>
    </source>
</evidence>
<evidence type="ECO:0000256" key="6">
    <source>
        <dbReference type="ARBA" id="ARBA00023136"/>
    </source>
</evidence>